<accession>A0A0D1V638</accession>
<keyword evidence="1" id="KW-1133">Transmembrane helix</keyword>
<reference evidence="3 5" key="2">
    <citation type="submission" date="2016-10" db="EMBL/GenBank/DDBJ databases">
        <authorList>
            <person name="de Groot N.N."/>
        </authorList>
    </citation>
    <scope>NUCLEOTIDE SEQUENCE [LARGE SCALE GENOMIC DNA]</scope>
    <source>
        <strain evidence="3 5">DSM 2895</strain>
    </source>
</reference>
<dbReference type="EMBL" id="FNED01000011">
    <property type="protein sequence ID" value="SDJ07244.1"/>
    <property type="molecule type" value="Genomic_DNA"/>
</dbReference>
<evidence type="ECO:0000313" key="4">
    <source>
        <dbReference type="Proteomes" id="UP000037269"/>
    </source>
</evidence>
<gene>
    <name evidence="2" type="ORF">AF333_08600</name>
    <name evidence="3" type="ORF">SAMN04487909_111102</name>
</gene>
<dbReference type="RefSeq" id="WP_043066660.1">
    <property type="nucleotide sequence ID" value="NZ_BJOA01000040.1"/>
</dbReference>
<dbReference type="GeneID" id="42305256"/>
<name>A0A0D1V638_ANEMI</name>
<dbReference type="PATRIC" id="fig|47500.8.peg.773"/>
<dbReference type="OrthoDB" id="2680123at2"/>
<reference evidence="2 4" key="1">
    <citation type="submission" date="2015-07" db="EMBL/GenBank/DDBJ databases">
        <title>Fjat-14205 dsm 2895.</title>
        <authorList>
            <person name="Liu B."/>
            <person name="Wang J."/>
            <person name="Zhu Y."/>
            <person name="Liu G."/>
            <person name="Chen Q."/>
            <person name="Chen Z."/>
            <person name="Lan J."/>
            <person name="Che J."/>
            <person name="Ge C."/>
            <person name="Shi H."/>
            <person name="Pan Z."/>
            <person name="Liu X."/>
        </authorList>
    </citation>
    <scope>NUCLEOTIDE SEQUENCE [LARGE SCALE GENOMIC DNA]</scope>
    <source>
        <strain evidence="2 4">DSM 2895</strain>
    </source>
</reference>
<evidence type="ECO:0000313" key="2">
    <source>
        <dbReference type="EMBL" id="KON95526.1"/>
    </source>
</evidence>
<evidence type="ECO:0000256" key="1">
    <source>
        <dbReference type="SAM" id="Phobius"/>
    </source>
</evidence>
<dbReference type="AlphaFoldDB" id="A0A0D1V638"/>
<dbReference type="Proteomes" id="UP000182836">
    <property type="component" value="Unassembled WGS sequence"/>
</dbReference>
<dbReference type="STRING" id="47500.AF333_08600"/>
<protein>
    <recommendedName>
        <fullName evidence="6">Prepilin-type N-terminal cleavage/methylation domain-containing protein</fullName>
    </recommendedName>
</protein>
<keyword evidence="1" id="KW-0472">Membrane</keyword>
<evidence type="ECO:0000313" key="3">
    <source>
        <dbReference type="EMBL" id="SDJ07244.1"/>
    </source>
</evidence>
<keyword evidence="1" id="KW-0812">Transmembrane</keyword>
<evidence type="ECO:0008006" key="6">
    <source>
        <dbReference type="Google" id="ProtNLM"/>
    </source>
</evidence>
<dbReference type="EMBL" id="LGUG01000004">
    <property type="protein sequence ID" value="KON95526.1"/>
    <property type="molecule type" value="Genomic_DNA"/>
</dbReference>
<dbReference type="Proteomes" id="UP000037269">
    <property type="component" value="Unassembled WGS sequence"/>
</dbReference>
<organism evidence="2 4">
    <name type="scientific">Aneurinibacillus migulanus</name>
    <name type="common">Bacillus migulanus</name>
    <dbReference type="NCBI Taxonomy" id="47500"/>
    <lineage>
        <taxon>Bacteria</taxon>
        <taxon>Bacillati</taxon>
        <taxon>Bacillota</taxon>
        <taxon>Bacilli</taxon>
        <taxon>Bacillales</taxon>
        <taxon>Paenibacillaceae</taxon>
        <taxon>Aneurinibacillus group</taxon>
        <taxon>Aneurinibacillus</taxon>
    </lineage>
</organism>
<proteinExistence type="predicted"/>
<feature type="transmembrane region" description="Helical" evidence="1">
    <location>
        <begin position="6"/>
        <end position="29"/>
    </location>
</feature>
<keyword evidence="4" id="KW-1185">Reference proteome</keyword>
<evidence type="ECO:0000313" key="5">
    <source>
        <dbReference type="Proteomes" id="UP000182836"/>
    </source>
</evidence>
<sequence length="124" mass="14440">MKEDGFTYIEALLSLALFAIFVLAVQQVLHVSVRERAERSTEATAYLLAYSLLEQWKAGLVVETDDREIEGKRYRIQITSTNVTEMVERCEVQVFWESEWVGERRIGFLGYRFMPLVRSAIIEE</sequence>